<proteinExistence type="predicted"/>
<dbReference type="Proteomes" id="UP000477722">
    <property type="component" value="Unassembled WGS sequence"/>
</dbReference>
<name>A0A6G4X541_9ACTN</name>
<reference evidence="1 2" key="1">
    <citation type="submission" date="2020-02" db="EMBL/GenBank/DDBJ databases">
        <title>Whole-genome analyses of novel actinobacteria.</title>
        <authorList>
            <person name="Sahin N."/>
            <person name="Tatar D."/>
        </authorList>
    </citation>
    <scope>NUCLEOTIDE SEQUENCE [LARGE SCALE GENOMIC DNA]</scope>
    <source>
        <strain evidence="1 2">SB3404</strain>
    </source>
</reference>
<gene>
    <name evidence="1" type="ORF">G5C65_26600</name>
</gene>
<protein>
    <submittedName>
        <fullName evidence="1">Uncharacterized protein</fullName>
    </submittedName>
</protein>
<sequence length="81" mass="8870">MSTPNYALASALSTAGWSNAATARRINDCAARRGHRGTAVDTARVGRWIRTVNVAHEAYARWLIKNVLSKMTNNHSTDLTT</sequence>
<dbReference type="AlphaFoldDB" id="A0A6G4X541"/>
<organism evidence="1 2">
    <name type="scientific">Streptomyces boncukensis</name>
    <dbReference type="NCBI Taxonomy" id="2711219"/>
    <lineage>
        <taxon>Bacteria</taxon>
        <taxon>Bacillati</taxon>
        <taxon>Actinomycetota</taxon>
        <taxon>Actinomycetes</taxon>
        <taxon>Kitasatosporales</taxon>
        <taxon>Streptomycetaceae</taxon>
        <taxon>Streptomyces</taxon>
    </lineage>
</organism>
<evidence type="ECO:0000313" key="1">
    <source>
        <dbReference type="EMBL" id="NGO71854.1"/>
    </source>
</evidence>
<comment type="caution">
    <text evidence="1">The sequence shown here is derived from an EMBL/GenBank/DDBJ whole genome shotgun (WGS) entry which is preliminary data.</text>
</comment>
<accession>A0A6G4X541</accession>
<evidence type="ECO:0000313" key="2">
    <source>
        <dbReference type="Proteomes" id="UP000477722"/>
    </source>
</evidence>
<dbReference type="RefSeq" id="WP_165301481.1">
    <property type="nucleotide sequence ID" value="NZ_JAAKZZ010000362.1"/>
</dbReference>
<dbReference type="EMBL" id="JAAKZZ010000362">
    <property type="protein sequence ID" value="NGO71854.1"/>
    <property type="molecule type" value="Genomic_DNA"/>
</dbReference>
<keyword evidence="2" id="KW-1185">Reference proteome</keyword>